<organism evidence="1 2">
    <name type="scientific">Brassica cretica</name>
    <name type="common">Mustard</name>
    <dbReference type="NCBI Taxonomy" id="69181"/>
    <lineage>
        <taxon>Eukaryota</taxon>
        <taxon>Viridiplantae</taxon>
        <taxon>Streptophyta</taxon>
        <taxon>Embryophyta</taxon>
        <taxon>Tracheophyta</taxon>
        <taxon>Spermatophyta</taxon>
        <taxon>Magnoliopsida</taxon>
        <taxon>eudicotyledons</taxon>
        <taxon>Gunneridae</taxon>
        <taxon>Pentapetalae</taxon>
        <taxon>rosids</taxon>
        <taxon>malvids</taxon>
        <taxon>Brassicales</taxon>
        <taxon>Brassicaceae</taxon>
        <taxon>Brassiceae</taxon>
        <taxon>Brassica</taxon>
    </lineage>
</organism>
<reference evidence="1 2" key="1">
    <citation type="journal article" date="2020" name="BMC Genomics">
        <title>Intraspecific diversification of the crop wild relative Brassica cretica Lam. using demographic model selection.</title>
        <authorList>
            <person name="Kioukis A."/>
            <person name="Michalopoulou V.A."/>
            <person name="Briers L."/>
            <person name="Pirintsos S."/>
            <person name="Studholme D.J."/>
            <person name="Pavlidis P."/>
            <person name="Sarris P.F."/>
        </authorList>
    </citation>
    <scope>NUCLEOTIDE SEQUENCE [LARGE SCALE GENOMIC DNA]</scope>
    <source>
        <strain evidence="2">cv. PFS-1207/04</strain>
    </source>
</reference>
<keyword evidence="2" id="KW-1185">Reference proteome</keyword>
<proteinExistence type="predicted"/>
<sequence length="96" mass="10840">MDRVLPGDCREDGTGENQWMPFHAYLREDEQHWECVSSFPVFGCSFLVSGSMLCSEKAGQGLWFSESDHAQVSLLRFVIRIACLGVFMCLNTTSQL</sequence>
<evidence type="ECO:0000313" key="1">
    <source>
        <dbReference type="EMBL" id="KAF3611259.1"/>
    </source>
</evidence>
<accession>A0ABQ7F5T3</accession>
<evidence type="ECO:0000313" key="2">
    <source>
        <dbReference type="Proteomes" id="UP000266723"/>
    </source>
</evidence>
<gene>
    <name evidence="1" type="ORF">DY000_02046018</name>
</gene>
<dbReference type="Proteomes" id="UP000266723">
    <property type="component" value="Unassembled WGS sequence"/>
</dbReference>
<comment type="caution">
    <text evidence="1">The sequence shown here is derived from an EMBL/GenBank/DDBJ whole genome shotgun (WGS) entry which is preliminary data.</text>
</comment>
<dbReference type="EMBL" id="QGKV02000297">
    <property type="protein sequence ID" value="KAF3611259.1"/>
    <property type="molecule type" value="Genomic_DNA"/>
</dbReference>
<name>A0ABQ7F5T3_BRACR</name>
<protein>
    <submittedName>
        <fullName evidence="1">Uncharacterized protein</fullName>
    </submittedName>
</protein>